<feature type="region of interest" description="Disordered" evidence="20">
    <location>
        <begin position="589"/>
        <end position="635"/>
    </location>
</feature>
<reference evidence="23 24" key="1">
    <citation type="journal article" date="2012" name="Nature">
        <title>The genomic landscape of species divergence in Ficedula flycatchers.</title>
        <authorList>
            <person name="Ellegren H."/>
            <person name="Smeds L."/>
            <person name="Burri R."/>
            <person name="Olason P.I."/>
            <person name="Backstrom N."/>
            <person name="Kawakami T."/>
            <person name="Kunstner A."/>
            <person name="Makinen H."/>
            <person name="Nadachowska-Brzyska K."/>
            <person name="Qvarnstrom A."/>
            <person name="Uebbing S."/>
            <person name="Wolf J.B."/>
        </authorList>
    </citation>
    <scope>NUCLEOTIDE SEQUENCE [LARGE SCALE GENOMIC DNA]</scope>
</reference>
<evidence type="ECO:0000256" key="11">
    <source>
        <dbReference type="ARBA" id="ARBA00023002"/>
    </source>
</evidence>
<keyword evidence="3" id="KW-1017">Isopeptide bond</keyword>
<keyword evidence="11" id="KW-0560">Oxidoreductase</keyword>
<feature type="region of interest" description="Disordered" evidence="20">
    <location>
        <begin position="1013"/>
        <end position="1038"/>
    </location>
</feature>
<feature type="compositionally biased region" description="Low complexity" evidence="20">
    <location>
        <begin position="351"/>
        <end position="361"/>
    </location>
</feature>
<evidence type="ECO:0000256" key="1">
    <source>
        <dbReference type="ARBA" id="ARBA00001954"/>
    </source>
</evidence>
<feature type="domain" description="JmjC" evidence="22">
    <location>
        <begin position="2039"/>
        <end position="2263"/>
    </location>
</feature>
<feature type="compositionally biased region" description="Polar residues" evidence="20">
    <location>
        <begin position="933"/>
        <end position="961"/>
    </location>
</feature>
<keyword evidence="10" id="KW-0223">Dioxygenase</keyword>
<dbReference type="GO" id="GO:0006357">
    <property type="term" value="P:regulation of transcription by RNA polymerase II"/>
    <property type="evidence" value="ECO:0007669"/>
    <property type="project" value="TreeGrafter"/>
</dbReference>
<evidence type="ECO:0000256" key="12">
    <source>
        <dbReference type="ARBA" id="ARBA00023004"/>
    </source>
</evidence>
<evidence type="ECO:0000256" key="3">
    <source>
        <dbReference type="ARBA" id="ARBA00022499"/>
    </source>
</evidence>
<dbReference type="GO" id="GO:0003712">
    <property type="term" value="F:transcription coregulator activity"/>
    <property type="evidence" value="ECO:0007669"/>
    <property type="project" value="TreeGrafter"/>
</dbReference>
<gene>
    <name evidence="23" type="primary">JMJD1C</name>
</gene>
<dbReference type="PANTHER" id="PTHR12549:SF6">
    <property type="entry name" value="JMJC DOMAIN-CONTAINING HISTONE DEMETHYLATION PROTEIN 2C-RELATED"/>
    <property type="match status" value="1"/>
</dbReference>
<reference evidence="23" key="3">
    <citation type="submission" date="2025-09" db="UniProtKB">
        <authorList>
            <consortium name="Ensembl"/>
        </authorList>
    </citation>
    <scope>IDENTIFICATION</scope>
</reference>
<evidence type="ECO:0000256" key="18">
    <source>
        <dbReference type="ARBA" id="ARBA00069433"/>
    </source>
</evidence>
<evidence type="ECO:0000256" key="9">
    <source>
        <dbReference type="ARBA" id="ARBA00022853"/>
    </source>
</evidence>
<keyword evidence="14" id="KW-0804">Transcription</keyword>
<feature type="compositionally biased region" description="Polar residues" evidence="20">
    <location>
        <begin position="261"/>
        <end position="288"/>
    </location>
</feature>
<evidence type="ECO:0000256" key="7">
    <source>
        <dbReference type="ARBA" id="ARBA00022833"/>
    </source>
</evidence>
<accession>A0A803VRL1</accession>
<dbReference type="InterPro" id="IPR045109">
    <property type="entry name" value="LSDs-like"/>
</dbReference>
<dbReference type="InterPro" id="IPR054503">
    <property type="entry name" value="KDM3AB_Tudor"/>
</dbReference>
<feature type="region of interest" description="Disordered" evidence="20">
    <location>
        <begin position="663"/>
        <end position="714"/>
    </location>
</feature>
<keyword evidence="6" id="KW-0863">Zinc-finger</keyword>
<comment type="subcellular location">
    <subcellularLocation>
        <location evidence="2">Nucleus</location>
    </subcellularLocation>
</comment>
<dbReference type="InterPro" id="IPR003347">
    <property type="entry name" value="JmjC_dom"/>
</dbReference>
<keyword evidence="7" id="KW-0862">Zinc</keyword>
<keyword evidence="8" id="KW-0832">Ubl conjugation</keyword>
<feature type="compositionally biased region" description="Basic and acidic residues" evidence="20">
    <location>
        <begin position="302"/>
        <end position="321"/>
    </location>
</feature>
<comment type="similarity">
    <text evidence="16">Belongs to the JHDM2 histone demethylase family.</text>
</comment>
<feature type="compositionally biased region" description="Basic and acidic residues" evidence="20">
    <location>
        <begin position="779"/>
        <end position="788"/>
    </location>
</feature>
<keyword evidence="15" id="KW-0539">Nucleus</keyword>
<feature type="compositionally biased region" description="Low complexity" evidence="20">
    <location>
        <begin position="370"/>
        <end position="387"/>
    </location>
</feature>
<dbReference type="InterPro" id="IPR054504">
    <property type="entry name" value="PWWP_KDM3B"/>
</dbReference>
<feature type="compositionally biased region" description="Polar residues" evidence="20">
    <location>
        <begin position="1736"/>
        <end position="1773"/>
    </location>
</feature>
<evidence type="ECO:0000256" key="10">
    <source>
        <dbReference type="ARBA" id="ARBA00022964"/>
    </source>
</evidence>
<dbReference type="FunFam" id="2.60.120.650:FF:000008">
    <property type="entry name" value="Probable JmjC domain-containing histone demethylation protein 2C"/>
    <property type="match status" value="1"/>
</dbReference>
<evidence type="ECO:0000256" key="13">
    <source>
        <dbReference type="ARBA" id="ARBA00023015"/>
    </source>
</evidence>
<dbReference type="SMART" id="SM00558">
    <property type="entry name" value="JmjC"/>
    <property type="match status" value="1"/>
</dbReference>
<evidence type="ECO:0000256" key="6">
    <source>
        <dbReference type="ARBA" id="ARBA00022771"/>
    </source>
</evidence>
<feature type="compositionally biased region" description="Basic residues" evidence="20">
    <location>
        <begin position="1407"/>
        <end position="1416"/>
    </location>
</feature>
<evidence type="ECO:0000256" key="20">
    <source>
        <dbReference type="SAM" id="MobiDB-lite"/>
    </source>
</evidence>
<evidence type="ECO:0000256" key="19">
    <source>
        <dbReference type="ARBA" id="ARBA00079980"/>
    </source>
</evidence>
<evidence type="ECO:0000256" key="4">
    <source>
        <dbReference type="ARBA" id="ARBA00022553"/>
    </source>
</evidence>
<feature type="compositionally biased region" description="Basic and acidic residues" evidence="20">
    <location>
        <begin position="415"/>
        <end position="438"/>
    </location>
</feature>
<feature type="compositionally biased region" description="Basic and acidic residues" evidence="20">
    <location>
        <begin position="334"/>
        <end position="350"/>
    </location>
</feature>
<dbReference type="PROSITE" id="PS51184">
    <property type="entry name" value="JMJC"/>
    <property type="match status" value="1"/>
</dbReference>
<feature type="compositionally biased region" description="Low complexity" evidence="20">
    <location>
        <begin position="595"/>
        <end position="609"/>
    </location>
</feature>
<dbReference type="Pfam" id="PF22987">
    <property type="entry name" value="Tudor_KDM3B"/>
    <property type="match status" value="1"/>
</dbReference>
<dbReference type="GO" id="GO:0031490">
    <property type="term" value="F:chromatin DNA binding"/>
    <property type="evidence" value="ECO:0007669"/>
    <property type="project" value="TreeGrafter"/>
</dbReference>
<feature type="compositionally biased region" description="Basic residues" evidence="20">
    <location>
        <begin position="322"/>
        <end position="333"/>
    </location>
</feature>
<evidence type="ECO:0000256" key="5">
    <source>
        <dbReference type="ARBA" id="ARBA00022723"/>
    </source>
</evidence>
<dbReference type="GO" id="GO:0000118">
    <property type="term" value="C:histone deacetylase complex"/>
    <property type="evidence" value="ECO:0007669"/>
    <property type="project" value="TreeGrafter"/>
</dbReference>
<evidence type="ECO:0000313" key="24">
    <source>
        <dbReference type="Proteomes" id="UP000016665"/>
    </source>
</evidence>
<dbReference type="GeneTree" id="ENSGT00940000158210"/>
<feature type="region of interest" description="Disordered" evidence="20">
    <location>
        <begin position="767"/>
        <end position="788"/>
    </location>
</feature>
<keyword evidence="21" id="KW-0732">Signal</keyword>
<feature type="signal peptide" evidence="21">
    <location>
        <begin position="1"/>
        <end position="20"/>
    </location>
</feature>
<proteinExistence type="inferred from homology"/>
<dbReference type="Pfam" id="PF22988">
    <property type="entry name" value="PWWP_KDM3B"/>
    <property type="match status" value="1"/>
</dbReference>
<dbReference type="Pfam" id="PF02373">
    <property type="entry name" value="JmjC"/>
    <property type="match status" value="1"/>
</dbReference>
<evidence type="ECO:0000259" key="22">
    <source>
        <dbReference type="PROSITE" id="PS51184"/>
    </source>
</evidence>
<dbReference type="PANTHER" id="PTHR12549">
    <property type="entry name" value="JMJC DOMAIN-CONTAINING HISTONE DEMETHYLATION PROTEIN"/>
    <property type="match status" value="1"/>
</dbReference>
<feature type="compositionally biased region" description="Polar residues" evidence="20">
    <location>
        <begin position="1449"/>
        <end position="1459"/>
    </location>
</feature>
<keyword evidence="5" id="KW-0479">Metal-binding</keyword>
<dbReference type="Proteomes" id="UP000016665">
    <property type="component" value="Chromosome 6"/>
</dbReference>
<evidence type="ECO:0000256" key="21">
    <source>
        <dbReference type="SAM" id="SignalP"/>
    </source>
</evidence>
<dbReference type="Gene3D" id="2.60.120.650">
    <property type="entry name" value="Cupin"/>
    <property type="match status" value="1"/>
</dbReference>
<evidence type="ECO:0000256" key="8">
    <source>
        <dbReference type="ARBA" id="ARBA00022843"/>
    </source>
</evidence>
<feature type="compositionally biased region" description="Basic and acidic residues" evidence="20">
    <location>
        <begin position="1417"/>
        <end position="1433"/>
    </location>
</feature>
<dbReference type="GO" id="GO:0032454">
    <property type="term" value="F:histone H3K9 demethylase activity"/>
    <property type="evidence" value="ECO:0007669"/>
    <property type="project" value="InterPro"/>
</dbReference>
<keyword evidence="12" id="KW-0408">Iron</keyword>
<feature type="compositionally biased region" description="Basic and acidic residues" evidence="20">
    <location>
        <begin position="1781"/>
        <end position="1808"/>
    </location>
</feature>
<keyword evidence="4" id="KW-0597">Phosphoprotein</keyword>
<feature type="region of interest" description="Disordered" evidence="20">
    <location>
        <begin position="1736"/>
        <end position="1829"/>
    </location>
</feature>
<dbReference type="Ensembl" id="ENSFALT00000033760.1">
    <property type="protein sequence ID" value="ENSFALP00000025367.1"/>
    <property type="gene ID" value="ENSFALG00000013267.2"/>
</dbReference>
<feature type="chain" id="PRO_5032793725" description="Probable JmjC domain-containing histone demethylation protein 2C" evidence="21">
    <location>
        <begin position="21"/>
        <end position="2325"/>
    </location>
</feature>
<name>A0A803VRL1_FICAL</name>
<sequence length="2325" mass="260733">MFNMLLICMTLYRFLLFCRLDSSQRRVFEVSLCLPCQVYVEFDDLEWEKREWVKVYEDFAAFLVEYQLVWVKRKDPSQTQGSKIKQIQWPALTFKPLVGKSVYSSITAVEFLVDKQLDFITEDSAFQPYQDDVDSLNPVLRDNPQLHEEVKAWVKEQKVQEIFMQGPYSLNGYRVRVYRQDSATQWFTGIITHHDLFTRTMVVMNDQVLEPQNVDPSMVQMTFLDDVVHSLLKGENIGITSRRRSRSNQNSNTVHGHYTRAQANSPRPAMNSQTAAPRQNSHQQQRNTRPNKRKGSDSSMPDEEKIKDERYDYIGRGENPKTKNKHFLNKRRKPEQDEKKISMKRLRTDNISDYSESSDSEISNKRITDSSSEQNSENELKSKNSSKINGEGKSQTTEGVEQTLTDRQSPWDELQQDKNHEETEKLKSSVMDHQEKSSLHAAEQPTLYEQNAKDPPVQECNTEKHHTMELKNEQFLPRSPTPKCVVDVTNKNNSEKENQDNAASTFGLQTVQKIESHSSDLKQQFANANFLEARKQEADRSWVNSVGKTDLVQPGVVKPLPVNEHLNSEKVQYGSFMSLLNVASLAEESKLRKQSPVPDSVKSKSSASVDHPKTKSPDAKPKFTQSSDTVKSKYPNGTHAYSGLGLPSSKWVHPETAVNAEASLRRNTPSPWLHQPTPVTSADSLGLRSHVPVRPSSADPLRPLKLTTHSSPPLSKSIVEHRKEELERKAFVEPLRSVTTAAVKSELEQSRTQAAKESHMHRHYADPMLNQLPRPPQESGERLSKYKEEHRRILQESIEVAPFTAKIKALEGERENYSRVTSLSSSPKSHSVKYDKDDERSVSELYKIKHSVPQSLPQSNYFTTLSNSVVNEPPRSYPSKEVSGVHVDKQTNCPSTAASPQAIPSYISSLSKPPPLIKHQPESEASASKIPEQLSQSVQSHSVNSFRSDSRSPTQLSVSSSNTLRNMPALHRAPVFHPPVHQNLEKKESSYSSLSPPTLTPVQPVNAGGGKIQELQKPPTLVPEPKEAQTGYKGTSEQNLSEMWKSNNAPNNEKVDWHSERMSGKSQSATASVIVRPPSSTKYENVPVMQSASKDRVSERSSAVTNLADCLKMAEARETGRIILPNMNSDSSRTQYEKRFAAVSQGSIPRAVTPTTTIICSTKTDVTASAAMMTSMSSQGSSEVTYSVSSAVPCPLLECTAPRVAGQAVAQPQECKVNPPAPVTSAAGSVAQPSSGFSTSTDFVHLKKHKAALAAAQFKSSSTTETESNSVKNQTFSTSLSLDSAIVCNTINKANSVGTGQTSQTSQPNYHTKLKKAWLTRHSEEDKNTNKKESSASSVSEIIKPCTVNLIASTSNDLQNNLDSKILADKFVKEDKHPRRKGKRTYDSGSESGDSDESESKSEQRTKRQPKPTYKKKQNDLQKKKGDAEEEMRPNGVLSRSAKEKSKLKLQSGSNSTGIPRSVLKDWRKVKKLKQTGESFLQDDSCSEIGPNLQKCRECRLIRSKKGEEPTHSPVFCRFYYFRRLSFSKNGVVRIDGFSSPDQYDDEALSLWTHENYEDDELDLETSKYILDIIGDKFCQLVTSEKTAMSWVKKDAKIAWKRAVRGVREMCDACEATLFNIHWVCQKCGFVVCLDCYKAKERKSSRDKELYAWMKCVKGQPHDHKHLMPTQIIPGSVLTDLLDAMHNIREKFEIKSHCQCTTKQITQAGKLPAMNGVSQVLQNVLNHSNKISLCMPESQQQNTPQKSETNGNTSPRSDVSTDSKLTPPESQSPLHWLADLAEQKAREEKKENKECPSGKHSKEGKDQDNLESPNCKSSPPASQNNEQGSTLRDLLTTTAGKLRLGSTDAGIAFAPVYSTGTASGKSGRTMPNILDDIIASVVENKIPPNRAPKINVKSEIKDEPKDDKKCIQDDCSKRYSDIQYSWICDKHVLWLRDHKNSNNWKLFKECWKQGRPVLVSGMHKKMNFSLWKAESISLDFGNQQADILNCKDSIISNTNVKEFWDGFEDVSKRQKVKNGETPLLKLKDWPSGEDFKTMMPARYEDLLKSLPLPEYCSPEGKLNLASHLPGFFVRPDLGPRLCSAYGVAATKDHDIGTTNLHIEVSDVVNILVYVGIAKGNGVLSKSGVLKKLEEEDLDDLLRKRLKDSSELPGALWHIYAGKDADKIREFLQKIAKEQGLDVLPEHDPIRDQSWYVNKKLRQRLLEEYGVKTCTVIQFLGDAIILPAGALHQVQNFHSCVQVTEDFVSPEHLVQSFHLTQELRLSKEEINYDDKLQVGNECCSGNGWEGRVCSGSLKCRAVRGATSLLLFTQNNNELQHGCQGCK</sequence>
<keyword evidence="24" id="KW-1185">Reference proteome</keyword>
<feature type="compositionally biased region" description="Polar residues" evidence="20">
    <location>
        <begin position="392"/>
        <end position="408"/>
    </location>
</feature>
<feature type="compositionally biased region" description="Polar residues" evidence="20">
    <location>
        <begin position="890"/>
        <end position="899"/>
    </location>
</feature>
<keyword evidence="9" id="KW-0156">Chromatin regulator</keyword>
<organism evidence="23 24">
    <name type="scientific">Ficedula albicollis</name>
    <name type="common">Collared flycatcher</name>
    <name type="synonym">Muscicapa albicollis</name>
    <dbReference type="NCBI Taxonomy" id="59894"/>
    <lineage>
        <taxon>Eukaryota</taxon>
        <taxon>Metazoa</taxon>
        <taxon>Chordata</taxon>
        <taxon>Craniata</taxon>
        <taxon>Vertebrata</taxon>
        <taxon>Euteleostomi</taxon>
        <taxon>Archelosauria</taxon>
        <taxon>Archosauria</taxon>
        <taxon>Dinosauria</taxon>
        <taxon>Saurischia</taxon>
        <taxon>Theropoda</taxon>
        <taxon>Coelurosauria</taxon>
        <taxon>Aves</taxon>
        <taxon>Neognathae</taxon>
        <taxon>Neoaves</taxon>
        <taxon>Telluraves</taxon>
        <taxon>Australaves</taxon>
        <taxon>Passeriformes</taxon>
        <taxon>Muscicapidae</taxon>
        <taxon>Ficedula</taxon>
    </lineage>
</organism>
<feature type="region of interest" description="Disordered" evidence="20">
    <location>
        <begin position="1320"/>
        <end position="1339"/>
    </location>
</feature>
<comment type="function">
    <text evidence="17">Probable histone demethylase that specifically demethylates 'Lys-9' of histone H3, thereby playing a central role in histone code. Demethylation of Lys residue generates formaldehyde and succinate. May be involved in hormone-dependent transcriptional activation, by participating in recruitment to androgen-receptor target genes.</text>
</comment>
<dbReference type="GO" id="GO:0008270">
    <property type="term" value="F:zinc ion binding"/>
    <property type="evidence" value="ECO:0007669"/>
    <property type="project" value="UniProtKB-KW"/>
</dbReference>
<feature type="region of interest" description="Disordered" evidence="20">
    <location>
        <begin position="814"/>
        <end position="839"/>
    </location>
</feature>
<dbReference type="GO" id="GO:0000785">
    <property type="term" value="C:chromatin"/>
    <property type="evidence" value="ECO:0007669"/>
    <property type="project" value="TreeGrafter"/>
</dbReference>
<evidence type="ECO:0000256" key="2">
    <source>
        <dbReference type="ARBA" id="ARBA00004123"/>
    </source>
</evidence>
<evidence type="ECO:0000256" key="15">
    <source>
        <dbReference type="ARBA" id="ARBA00023242"/>
    </source>
</evidence>
<feature type="region of interest" description="Disordered" evidence="20">
    <location>
        <begin position="1373"/>
        <end position="1460"/>
    </location>
</feature>
<feature type="compositionally biased region" description="Polar residues" evidence="20">
    <location>
        <begin position="1810"/>
        <end position="1829"/>
    </location>
</feature>
<feature type="compositionally biased region" description="Basic and acidic residues" evidence="20">
    <location>
        <begin position="1321"/>
        <end position="1334"/>
    </location>
</feature>
<keyword evidence="13" id="KW-0805">Transcription regulation</keyword>
<dbReference type="SUPFAM" id="SSF51197">
    <property type="entry name" value="Clavaminate synthase-like"/>
    <property type="match status" value="1"/>
</dbReference>
<reference evidence="23" key="2">
    <citation type="submission" date="2025-08" db="UniProtKB">
        <authorList>
            <consortium name="Ensembl"/>
        </authorList>
    </citation>
    <scope>IDENTIFICATION</scope>
</reference>
<evidence type="ECO:0000313" key="23">
    <source>
        <dbReference type="Ensembl" id="ENSFALP00000025367.1"/>
    </source>
</evidence>
<evidence type="ECO:0000256" key="16">
    <source>
        <dbReference type="ARBA" id="ARBA00037987"/>
    </source>
</evidence>
<evidence type="ECO:0000256" key="14">
    <source>
        <dbReference type="ARBA" id="ARBA00023163"/>
    </source>
</evidence>
<feature type="compositionally biased region" description="Basic and acidic residues" evidence="20">
    <location>
        <begin position="610"/>
        <end position="621"/>
    </location>
</feature>
<feature type="region of interest" description="Disordered" evidence="20">
    <location>
        <begin position="867"/>
        <end position="961"/>
    </location>
</feature>
<dbReference type="GO" id="GO:0051213">
    <property type="term" value="F:dioxygenase activity"/>
    <property type="evidence" value="ECO:0007669"/>
    <property type="project" value="UniProtKB-KW"/>
</dbReference>
<comment type="cofactor">
    <cofactor evidence="1">
        <name>Fe(2+)</name>
        <dbReference type="ChEBI" id="CHEBI:29033"/>
    </cofactor>
</comment>
<evidence type="ECO:0000256" key="17">
    <source>
        <dbReference type="ARBA" id="ARBA00056982"/>
    </source>
</evidence>
<feature type="region of interest" description="Disordered" evidence="20">
    <location>
        <begin position="239"/>
        <end position="459"/>
    </location>
</feature>
<protein>
    <recommendedName>
        <fullName evidence="18">Probable JmjC domain-containing histone demethylation protein 2C</fullName>
    </recommendedName>
    <alternativeName>
        <fullName evidence="19">Jumonji domain-containing protein 1C</fullName>
    </alternativeName>
</protein>